<name>A0A4R4IP11_PHOLU</name>
<dbReference type="AlphaFoldDB" id="A0A4R4IP11"/>
<organism evidence="1 2">
    <name type="scientific">Photorhabdus luminescens subsp. mexicana</name>
    <dbReference type="NCBI Taxonomy" id="2100167"/>
    <lineage>
        <taxon>Bacteria</taxon>
        <taxon>Pseudomonadati</taxon>
        <taxon>Pseudomonadota</taxon>
        <taxon>Gammaproteobacteria</taxon>
        <taxon>Enterobacterales</taxon>
        <taxon>Morganellaceae</taxon>
        <taxon>Photorhabdus</taxon>
    </lineage>
</organism>
<evidence type="ECO:0000313" key="2">
    <source>
        <dbReference type="Proteomes" id="UP000295550"/>
    </source>
</evidence>
<protein>
    <submittedName>
        <fullName evidence="1">Uncharacterized protein</fullName>
    </submittedName>
</protein>
<evidence type="ECO:0000313" key="1">
    <source>
        <dbReference type="EMBL" id="TDB42061.1"/>
    </source>
</evidence>
<dbReference type="Proteomes" id="UP000295550">
    <property type="component" value="Unassembled WGS sequence"/>
</dbReference>
<sequence length="106" mass="11879">MTNNLFHITQIVASVWGDPADMTDAIWQAGYRKPERTAGEIGLLTIDVMNGVPDWVSHNERPKDLNDILRVELNNIIFDVTWDGKATPVSVVKAVLASGYTRERNE</sequence>
<dbReference type="RefSeq" id="WP_132349004.1">
    <property type="nucleotide sequence ID" value="NZ_CAWOLF010000069.1"/>
</dbReference>
<accession>A0A4R4IP11</accession>
<gene>
    <name evidence="1" type="ORF">C5468_25365</name>
</gene>
<comment type="caution">
    <text evidence="1">The sequence shown here is derived from an EMBL/GenBank/DDBJ whole genome shotgun (WGS) entry which is preliminary data.</text>
</comment>
<dbReference type="EMBL" id="PUJX01000069">
    <property type="protein sequence ID" value="TDB42061.1"/>
    <property type="molecule type" value="Genomic_DNA"/>
</dbReference>
<proteinExistence type="predicted"/>
<reference evidence="1 2" key="1">
    <citation type="journal article" date="2019" name="Int. J. Syst. Evol. Microbiol.">
        <title>Photorhabdus khanii subsp. guanajuatensis subsp. nov., isolated from Heterorhabditis atacamensis, and Photorhabdus luminescens subsp. mexicana subsp. nov., isolated from Heterorhabditis mexicana entomopathogenic nematodes.</title>
        <authorList>
            <person name="Machado R.A.R."/>
            <person name="Bruno P."/>
            <person name="Arce C.C.M."/>
            <person name="Liechti N."/>
            <person name="Kohler A."/>
            <person name="Bernal J."/>
            <person name="Bruggmann R."/>
            <person name="Turlings T.C.J."/>
        </authorList>
    </citation>
    <scope>NUCLEOTIDE SEQUENCE [LARGE SCALE GENOMIC DNA]</scope>
    <source>
        <strain evidence="1 2">MEX47-22</strain>
    </source>
</reference>